<dbReference type="InterPro" id="IPR032484">
    <property type="entry name" value="DUF5052"/>
</dbReference>
<dbReference type="RefSeq" id="WP_216522190.1">
    <property type="nucleotide sequence ID" value="NZ_JAHLPM010000027.1"/>
</dbReference>
<evidence type="ECO:0000256" key="1">
    <source>
        <dbReference type="SAM" id="SignalP"/>
    </source>
</evidence>
<feature type="chain" id="PRO_5045482229" evidence="1">
    <location>
        <begin position="23"/>
        <end position="91"/>
    </location>
</feature>
<keyword evidence="1" id="KW-0732">Signal</keyword>
<proteinExistence type="predicted"/>
<dbReference type="EMBL" id="JAHLPM010000027">
    <property type="protein sequence ID" value="MBU5440172.1"/>
    <property type="molecule type" value="Genomic_DNA"/>
</dbReference>
<dbReference type="PROSITE" id="PS51257">
    <property type="entry name" value="PROKAR_LIPOPROTEIN"/>
    <property type="match status" value="1"/>
</dbReference>
<comment type="caution">
    <text evidence="2">The sequence shown here is derived from an EMBL/GenBank/DDBJ whole genome shotgun (WGS) entry which is preliminary data.</text>
</comment>
<evidence type="ECO:0000313" key="2">
    <source>
        <dbReference type="EMBL" id="MBU5440172.1"/>
    </source>
</evidence>
<accession>A0ABS6EBK9</accession>
<organism evidence="2 3">
    <name type="scientific">Tissierella simiarum</name>
    <dbReference type="NCBI Taxonomy" id="2841534"/>
    <lineage>
        <taxon>Bacteria</taxon>
        <taxon>Bacillati</taxon>
        <taxon>Bacillota</taxon>
        <taxon>Tissierellia</taxon>
        <taxon>Tissierellales</taxon>
        <taxon>Tissierellaceae</taxon>
        <taxon>Tissierella</taxon>
    </lineage>
</organism>
<feature type="signal peptide" evidence="1">
    <location>
        <begin position="1"/>
        <end position="22"/>
    </location>
</feature>
<protein>
    <submittedName>
        <fullName evidence="2">DUF5052 family protein</fullName>
    </submittedName>
</protein>
<keyword evidence="3" id="KW-1185">Reference proteome</keyword>
<evidence type="ECO:0000313" key="3">
    <source>
        <dbReference type="Proteomes" id="UP000749471"/>
    </source>
</evidence>
<dbReference type="Pfam" id="PF16475">
    <property type="entry name" value="DUF5052"/>
    <property type="match status" value="1"/>
</dbReference>
<name>A0ABS6EBK9_9FIRM</name>
<dbReference type="Proteomes" id="UP000749471">
    <property type="component" value="Unassembled WGS sequence"/>
</dbReference>
<gene>
    <name evidence="2" type="ORF">KQI42_19445</name>
</gene>
<sequence length="91" mass="10418">MKKKITLIALLLVLVLTLSSCKSIERDIKDYKSSWTGLKRTVQVYSQDGKLIKEYEGKIDIEVNDYGNKVKFDVEGNRVIINNAIVIIEEE</sequence>
<reference evidence="2 3" key="1">
    <citation type="submission" date="2021-06" db="EMBL/GenBank/DDBJ databases">
        <authorList>
            <person name="Sun Q."/>
            <person name="Li D."/>
        </authorList>
    </citation>
    <scope>NUCLEOTIDE SEQUENCE [LARGE SCALE GENOMIC DNA]</scope>
    <source>
        <strain evidence="2 3">MSJ-40</strain>
    </source>
</reference>